<dbReference type="SUPFAM" id="SSF160935">
    <property type="entry name" value="VPA0735-like"/>
    <property type="match status" value="1"/>
</dbReference>
<dbReference type="Pfam" id="PF06863">
    <property type="entry name" value="DUF1254"/>
    <property type="match status" value="1"/>
</dbReference>
<feature type="domain" description="DUF1214" evidence="1">
    <location>
        <begin position="353"/>
        <end position="459"/>
    </location>
</feature>
<dbReference type="InterPro" id="IPR010679">
    <property type="entry name" value="DUF1254"/>
</dbReference>
<dbReference type="InterPro" id="IPR010621">
    <property type="entry name" value="DUF1214"/>
</dbReference>
<dbReference type="Gene3D" id="2.60.120.600">
    <property type="entry name" value="Domain of unknown function DUF1214, C-terminal domain"/>
    <property type="match status" value="1"/>
</dbReference>
<dbReference type="PANTHER" id="PTHR36509:SF3">
    <property type="entry name" value="SIGNAL PEPTIDE PROTEIN"/>
    <property type="match status" value="1"/>
</dbReference>
<gene>
    <name evidence="3" type="ORF">RHRU231_750013</name>
</gene>
<protein>
    <submittedName>
        <fullName evidence="3">Lipoprotein</fullName>
    </submittedName>
</protein>
<reference evidence="3 4" key="1">
    <citation type="journal article" date="2014" name="Genome Announc.">
        <title>Draft Genome Sequence of Propane- and Butane-Oxidizing Actinobacterium Rhodococcus ruber IEGM 231.</title>
        <authorList>
            <person name="Ivshina I.B."/>
            <person name="Kuyukina M.S."/>
            <person name="Krivoruchko A.V."/>
            <person name="Barbe V."/>
            <person name="Fischer C."/>
        </authorList>
    </citation>
    <scope>NUCLEOTIDE SEQUENCE [LARGE SCALE GENOMIC DNA]</scope>
</reference>
<dbReference type="InterPro" id="IPR037049">
    <property type="entry name" value="DUF1214_C_sf"/>
</dbReference>
<evidence type="ECO:0000313" key="3">
    <source>
        <dbReference type="EMBL" id="CDZ90666.1"/>
    </source>
</evidence>
<dbReference type="AlphaFoldDB" id="A0A098BSH1"/>
<dbReference type="Gene3D" id="1.10.3360.10">
    <property type="entry name" value="VPA0735-like domain"/>
    <property type="match status" value="1"/>
</dbReference>
<organism evidence="3 4">
    <name type="scientific">Rhodococcus ruber</name>
    <dbReference type="NCBI Taxonomy" id="1830"/>
    <lineage>
        <taxon>Bacteria</taxon>
        <taxon>Bacillati</taxon>
        <taxon>Actinomycetota</taxon>
        <taxon>Actinomycetes</taxon>
        <taxon>Mycobacteriales</taxon>
        <taxon>Nocardiaceae</taxon>
        <taxon>Rhodococcus</taxon>
    </lineage>
</organism>
<dbReference type="RefSeq" id="WP_230831688.1">
    <property type="nucleotide sequence ID" value="NZ_JAJNCM010000009.1"/>
</dbReference>
<dbReference type="Gene3D" id="2.60.40.1610">
    <property type="entry name" value="Domain of unknown function DUF1254"/>
    <property type="match status" value="1"/>
</dbReference>
<accession>A0A098BSH1</accession>
<keyword evidence="3" id="KW-0449">Lipoprotein</keyword>
<evidence type="ECO:0000259" key="2">
    <source>
        <dbReference type="Pfam" id="PF06863"/>
    </source>
</evidence>
<feature type="domain" description="DUF1254" evidence="2">
    <location>
        <begin position="97"/>
        <end position="186"/>
    </location>
</feature>
<name>A0A098BSH1_9NOCA</name>
<dbReference type="Pfam" id="PF06742">
    <property type="entry name" value="DUF1214"/>
    <property type="match status" value="1"/>
</dbReference>
<sequence>MPARSSGGSSDEARRAVGIPDVVETDLGTFRFDDGVPDLDTMALCWDRLDLLRGVDVFLNAVPGASLAAARAAFPSLGIHTSRDMAVCARMDSVPYLLTANTETTYGFTLLDLRADGPTVVECPPMSLDVVDDFWFRYVADLGNAGPDRGQGGKYLFLPPGYEGEVPEGYFTFRSRTFTNFLFARNLGGLDVIEQTRIYPLDQAGDPPEMRFVKADGVPYNTVHSNDFSFYEEVDQIVQEEPVDALDPELAGQLAAIGIVKGRPFAPDQRMRAILSQAAPIGAAIARTLAYRPRDPQSYIYGRDVSSWKTAFVGGSSEFLHDGVRLLDARTLFHYVATVVTPAMATPTVGVGSQYAYTAEDSEGQWLDGGRTYRVHLPAGIPAKDFWSLCVYDCQSRSLLQTDNPYPSLNSNTGTVAADEDGSVDVYFGPASPAGRESNWIQKVPGKSWFLLLRLYGPLQAWFDRTWRPGEIEPLA</sequence>
<evidence type="ECO:0000313" key="4">
    <source>
        <dbReference type="Proteomes" id="UP000042997"/>
    </source>
</evidence>
<proteinExistence type="predicted"/>
<dbReference type="EMBL" id="CCSD01000089">
    <property type="protein sequence ID" value="CDZ90666.1"/>
    <property type="molecule type" value="Genomic_DNA"/>
</dbReference>
<dbReference type="Proteomes" id="UP000042997">
    <property type="component" value="Unassembled WGS sequence"/>
</dbReference>
<dbReference type="eggNOG" id="COG5361">
    <property type="taxonomic scope" value="Bacteria"/>
</dbReference>
<evidence type="ECO:0000259" key="1">
    <source>
        <dbReference type="Pfam" id="PF06742"/>
    </source>
</evidence>
<dbReference type="PANTHER" id="PTHR36509">
    <property type="entry name" value="BLL3101 PROTEIN"/>
    <property type="match status" value="1"/>
</dbReference>
<dbReference type="InterPro" id="IPR037050">
    <property type="entry name" value="DUF1254_sf"/>
</dbReference>